<dbReference type="Pfam" id="PF00903">
    <property type="entry name" value="Glyoxalase"/>
    <property type="match status" value="2"/>
</dbReference>
<sequence length="281" mass="31361">MRKFHEKPNLYLGQISIKVTNIEKSLAFYQKIIGFQIMAQNEREVTLSADGVTPLLTIVQPNEVHPKENRTTGLYHFALLLPTRADLASFLRHAVDKKITIGASDHLVSEAIYLDDPDGNGIEVYCDRPASDWIWTNGEVEMTTNPLDSESLFAENDAGWNGLPKNTTMGHIHLHVADLEETENFYVSGLGYKVVSHYPGALFVSTGGYHHHVGLNIWKGTGIPAPDENSVGLNWYTIVFANEGVRKETVKNLKNIGTQVVKYQDHYMTTDPSGNKIQLVV</sequence>
<dbReference type="OrthoDB" id="9792626at2"/>
<dbReference type="CDD" id="cd07255">
    <property type="entry name" value="VOC_BsCatE_like_N"/>
    <property type="match status" value="1"/>
</dbReference>
<organism evidence="2 3">
    <name type="scientific">Pseudogracilibacillus auburnensis</name>
    <dbReference type="NCBI Taxonomy" id="1494959"/>
    <lineage>
        <taxon>Bacteria</taxon>
        <taxon>Bacillati</taxon>
        <taxon>Bacillota</taxon>
        <taxon>Bacilli</taxon>
        <taxon>Bacillales</taxon>
        <taxon>Bacillaceae</taxon>
        <taxon>Pseudogracilibacillus</taxon>
    </lineage>
</organism>
<evidence type="ECO:0000313" key="3">
    <source>
        <dbReference type="Proteomes" id="UP000247978"/>
    </source>
</evidence>
<name>A0A2V3W4R0_9BACI</name>
<dbReference type="PROSITE" id="PS51819">
    <property type="entry name" value="VOC"/>
    <property type="match status" value="2"/>
</dbReference>
<dbReference type="PANTHER" id="PTHR43279:SF1">
    <property type="entry name" value="CATECHOL-2,3-DIOXYGENASE"/>
    <property type="match status" value="1"/>
</dbReference>
<evidence type="ECO:0000313" key="2">
    <source>
        <dbReference type="EMBL" id="PXW89333.1"/>
    </source>
</evidence>
<keyword evidence="2" id="KW-0560">Oxidoreductase</keyword>
<evidence type="ECO:0000259" key="1">
    <source>
        <dbReference type="PROSITE" id="PS51819"/>
    </source>
</evidence>
<keyword evidence="2" id="KW-0223">Dioxygenase</keyword>
<protein>
    <submittedName>
        <fullName evidence="2">Catechol 2,3-dioxygenase</fullName>
    </submittedName>
</protein>
<dbReference type="CDD" id="cd16359">
    <property type="entry name" value="VOC_BsCatE_like_C"/>
    <property type="match status" value="1"/>
</dbReference>
<dbReference type="InterPro" id="IPR037523">
    <property type="entry name" value="VOC_core"/>
</dbReference>
<dbReference type="RefSeq" id="WP_110394067.1">
    <property type="nucleotide sequence ID" value="NZ_JBHUHB010000001.1"/>
</dbReference>
<feature type="domain" description="VOC" evidence="1">
    <location>
        <begin position="11"/>
        <end position="127"/>
    </location>
</feature>
<feature type="domain" description="VOC" evidence="1">
    <location>
        <begin position="168"/>
        <end position="281"/>
    </location>
</feature>
<accession>A0A2V3W4R0</accession>
<reference evidence="2 3" key="1">
    <citation type="submission" date="2018-05" db="EMBL/GenBank/DDBJ databases">
        <title>Genomic Encyclopedia of Type Strains, Phase IV (KMG-IV): sequencing the most valuable type-strain genomes for metagenomic binning, comparative biology and taxonomic classification.</title>
        <authorList>
            <person name="Goeker M."/>
        </authorList>
    </citation>
    <scope>NUCLEOTIDE SEQUENCE [LARGE SCALE GENOMIC DNA]</scope>
    <source>
        <strain evidence="2 3">DSM 28556</strain>
    </source>
</reference>
<dbReference type="Proteomes" id="UP000247978">
    <property type="component" value="Unassembled WGS sequence"/>
</dbReference>
<gene>
    <name evidence="2" type="ORF">DFR56_102109</name>
</gene>
<dbReference type="PANTHER" id="PTHR43279">
    <property type="entry name" value="CATECHOL-2,3-DIOXYGENASE"/>
    <property type="match status" value="1"/>
</dbReference>
<dbReference type="GO" id="GO:0051213">
    <property type="term" value="F:dioxygenase activity"/>
    <property type="evidence" value="ECO:0007669"/>
    <property type="project" value="UniProtKB-KW"/>
</dbReference>
<dbReference type="InterPro" id="IPR029068">
    <property type="entry name" value="Glyas_Bleomycin-R_OHBP_Dase"/>
</dbReference>
<proteinExistence type="predicted"/>
<dbReference type="InterPro" id="IPR004360">
    <property type="entry name" value="Glyas_Fos-R_dOase_dom"/>
</dbReference>
<dbReference type="EMBL" id="QJJQ01000002">
    <property type="protein sequence ID" value="PXW89333.1"/>
    <property type="molecule type" value="Genomic_DNA"/>
</dbReference>
<dbReference type="SUPFAM" id="SSF54593">
    <property type="entry name" value="Glyoxalase/Bleomycin resistance protein/Dihydroxybiphenyl dioxygenase"/>
    <property type="match status" value="2"/>
</dbReference>
<keyword evidence="3" id="KW-1185">Reference proteome</keyword>
<comment type="caution">
    <text evidence="2">The sequence shown here is derived from an EMBL/GenBank/DDBJ whole genome shotgun (WGS) entry which is preliminary data.</text>
</comment>
<dbReference type="AlphaFoldDB" id="A0A2V3W4R0"/>
<dbReference type="Gene3D" id="3.10.180.10">
    <property type="entry name" value="2,3-Dihydroxybiphenyl 1,2-Dioxygenase, domain 1"/>
    <property type="match status" value="2"/>
</dbReference>